<keyword evidence="33" id="KW-1185">Reference proteome</keyword>
<evidence type="ECO:0000256" key="10">
    <source>
        <dbReference type="ARBA" id="ARBA00022801"/>
    </source>
</evidence>
<dbReference type="GeneTree" id="ENSGT00940000158457"/>
<dbReference type="PANTHER" id="PTHR10151:SF66">
    <property type="entry name" value="GLYCEROPHOSPHOCHOLINE CHOLINEPHOSPHODIESTERASE ENPP6"/>
    <property type="match status" value="1"/>
</dbReference>
<evidence type="ECO:0000256" key="7">
    <source>
        <dbReference type="ARBA" id="ARBA00022622"/>
    </source>
</evidence>
<accession>A0A672UI15</accession>
<keyword evidence="15" id="KW-1015">Disulfide bond</keyword>
<dbReference type="SUPFAM" id="SSF53649">
    <property type="entry name" value="Alkaline phosphatase-like"/>
    <property type="match status" value="1"/>
</dbReference>
<comment type="catalytic activity">
    <reaction evidence="28">
        <text>sphing-4-enine-phosphocholine + H2O = sphing-4-enine + phosphocholine + H(+)</text>
        <dbReference type="Rhea" id="RHEA:41095"/>
        <dbReference type="ChEBI" id="CHEBI:15377"/>
        <dbReference type="ChEBI" id="CHEBI:15378"/>
        <dbReference type="ChEBI" id="CHEBI:57756"/>
        <dbReference type="ChEBI" id="CHEBI:58906"/>
        <dbReference type="ChEBI" id="CHEBI:295975"/>
    </reaction>
    <physiologicalReaction direction="left-to-right" evidence="28">
        <dbReference type="Rhea" id="RHEA:41096"/>
    </physiologicalReaction>
</comment>
<dbReference type="GO" id="GO:0008889">
    <property type="term" value="F:glycerophosphodiester phosphodiesterase activity"/>
    <property type="evidence" value="ECO:0007669"/>
    <property type="project" value="Ensembl"/>
</dbReference>
<evidence type="ECO:0000256" key="23">
    <source>
        <dbReference type="ARBA" id="ARBA00047482"/>
    </source>
</evidence>
<evidence type="ECO:0000256" key="22">
    <source>
        <dbReference type="ARBA" id="ARBA00047322"/>
    </source>
</evidence>
<keyword evidence="12" id="KW-0442">Lipid degradation</keyword>
<evidence type="ECO:0000256" key="31">
    <source>
        <dbReference type="ARBA" id="ARBA00049320"/>
    </source>
</evidence>
<reference evidence="32" key="2">
    <citation type="submission" date="2025-08" db="UniProtKB">
        <authorList>
            <consortium name="Ensembl"/>
        </authorList>
    </citation>
    <scope>IDENTIFICATION</scope>
</reference>
<keyword evidence="7" id="KW-0336">GPI-anchor</keyword>
<sequence>MSQGIYRPELGPHGVGSVIKVEQQSSPRFSLVGCEVEILGVRPSYCREYFSVPTDKNFADAISDALESLRNGSAEMAAVYYERIDVEGHHYGPSSQQRKNALKEVDKALSNMITLIKSKGLQHDVNVLLFSDHGMTDISWVDKVIELKNYINMSDTIQMKDRGPVVSLWPAPEKHAEIYQKLKGVEHMNVYNIQDIPDRFFYKKGKFVSPLTLVAEKGWFIVEVKYRSKILRHECEKVQYMKTVKKMYNFKCYILHLG</sequence>
<evidence type="ECO:0000256" key="14">
    <source>
        <dbReference type="ARBA" id="ARBA00023136"/>
    </source>
</evidence>
<evidence type="ECO:0000256" key="8">
    <source>
        <dbReference type="ARBA" id="ARBA00022723"/>
    </source>
</evidence>
<dbReference type="OMA" id="FIVEVKY"/>
<dbReference type="InterPro" id="IPR017850">
    <property type="entry name" value="Alkaline_phosphatase_core_sf"/>
</dbReference>
<comment type="catalytic activity">
    <reaction evidence="22">
        <text>1-(9Z-octadecenoyl)-sn-glycero-3-phosphocholine + H2O = 1-(9Z-octadecenoyl)-sn-glycerol + phosphocholine + H(+)</text>
        <dbReference type="Rhea" id="RHEA:41091"/>
        <dbReference type="ChEBI" id="CHEBI:15377"/>
        <dbReference type="ChEBI" id="CHEBI:15378"/>
        <dbReference type="ChEBI" id="CHEBI:28610"/>
        <dbReference type="ChEBI" id="CHEBI:75757"/>
        <dbReference type="ChEBI" id="CHEBI:295975"/>
    </reaction>
    <physiologicalReaction direction="left-to-right" evidence="22">
        <dbReference type="Rhea" id="RHEA:41092"/>
    </physiologicalReaction>
</comment>
<dbReference type="Pfam" id="PF01663">
    <property type="entry name" value="Phosphodiest"/>
    <property type="match status" value="1"/>
</dbReference>
<evidence type="ECO:0000256" key="17">
    <source>
        <dbReference type="ARBA" id="ARBA00023288"/>
    </source>
</evidence>
<dbReference type="GO" id="GO:0047390">
    <property type="term" value="F:glycerophosphocholine cholinephosphodiesterase activity"/>
    <property type="evidence" value="ECO:0007669"/>
    <property type="project" value="UniProtKB-EC"/>
</dbReference>
<dbReference type="GO" id="GO:0046872">
    <property type="term" value="F:metal ion binding"/>
    <property type="evidence" value="ECO:0007669"/>
    <property type="project" value="UniProtKB-KW"/>
</dbReference>
<evidence type="ECO:0000256" key="26">
    <source>
        <dbReference type="ARBA" id="ARBA00047779"/>
    </source>
</evidence>
<evidence type="ECO:0000256" key="3">
    <source>
        <dbReference type="ARBA" id="ARBA00010594"/>
    </source>
</evidence>
<evidence type="ECO:0000256" key="18">
    <source>
        <dbReference type="ARBA" id="ARBA00031167"/>
    </source>
</evidence>
<dbReference type="GO" id="GO:0016042">
    <property type="term" value="P:lipid catabolic process"/>
    <property type="evidence" value="ECO:0007669"/>
    <property type="project" value="UniProtKB-KW"/>
</dbReference>
<keyword evidence="13" id="KW-0443">Lipid metabolism</keyword>
<comment type="catalytic activity">
    <reaction evidence="21">
        <text>1-dodecanoyl-sn-glycero-3-phosphocholine + H2O = 1-dodecanoyl-sn-glycerol + phosphocholine + H(+)</text>
        <dbReference type="Rhea" id="RHEA:41127"/>
        <dbReference type="ChEBI" id="CHEBI:15377"/>
        <dbReference type="ChEBI" id="CHEBI:15378"/>
        <dbReference type="ChEBI" id="CHEBI:74966"/>
        <dbReference type="ChEBI" id="CHEBI:75529"/>
        <dbReference type="ChEBI" id="CHEBI:295975"/>
    </reaction>
    <physiologicalReaction direction="left-to-right" evidence="21">
        <dbReference type="Rhea" id="RHEA:41128"/>
    </physiologicalReaction>
</comment>
<comment type="catalytic activity">
    <reaction evidence="25">
        <text>a 1-acyl-sn-glycero-3-phosphocholine + H2O = a 1-acyl-sn-glycerol + phosphocholine + H(+)</text>
        <dbReference type="Rhea" id="RHEA:44720"/>
        <dbReference type="ChEBI" id="CHEBI:15377"/>
        <dbReference type="ChEBI" id="CHEBI:15378"/>
        <dbReference type="ChEBI" id="CHEBI:58168"/>
        <dbReference type="ChEBI" id="CHEBI:64683"/>
        <dbReference type="ChEBI" id="CHEBI:295975"/>
    </reaction>
    <physiologicalReaction direction="left-to-right" evidence="25">
        <dbReference type="Rhea" id="RHEA:44721"/>
    </physiologicalReaction>
</comment>
<dbReference type="PANTHER" id="PTHR10151">
    <property type="entry name" value="ECTONUCLEOTIDE PYROPHOSPHATASE/PHOSPHODIESTERASE"/>
    <property type="match status" value="1"/>
</dbReference>
<evidence type="ECO:0000256" key="2">
    <source>
        <dbReference type="ARBA" id="ARBA00004609"/>
    </source>
</evidence>
<keyword evidence="11" id="KW-0862">Zinc</keyword>
<comment type="catalytic activity">
    <reaction evidence="26">
        <text>1-tetradecanoyl-sn-glycero-3-phosphocholine + H2O = 1-tetradecanoyl-sn-glycerol + phosphocholine + H(+)</text>
        <dbReference type="Rhea" id="RHEA:40999"/>
        <dbReference type="ChEBI" id="CHEBI:15377"/>
        <dbReference type="ChEBI" id="CHEBI:15378"/>
        <dbReference type="ChEBI" id="CHEBI:64489"/>
        <dbReference type="ChEBI" id="CHEBI:75536"/>
        <dbReference type="ChEBI" id="CHEBI:295975"/>
    </reaction>
    <physiologicalReaction direction="left-to-right" evidence="26">
        <dbReference type="Rhea" id="RHEA:41000"/>
    </physiologicalReaction>
</comment>
<evidence type="ECO:0000256" key="6">
    <source>
        <dbReference type="ARBA" id="ARBA00022553"/>
    </source>
</evidence>
<evidence type="ECO:0000256" key="29">
    <source>
        <dbReference type="ARBA" id="ARBA00048703"/>
    </source>
</evidence>
<dbReference type="InParanoid" id="A0A672UI15"/>
<evidence type="ECO:0000256" key="30">
    <source>
        <dbReference type="ARBA" id="ARBA00049092"/>
    </source>
</evidence>
<keyword evidence="8" id="KW-0479">Metal-binding</keyword>
<evidence type="ECO:0000256" key="1">
    <source>
        <dbReference type="ARBA" id="ARBA00001947"/>
    </source>
</evidence>
<evidence type="ECO:0000256" key="16">
    <source>
        <dbReference type="ARBA" id="ARBA00023180"/>
    </source>
</evidence>
<evidence type="ECO:0000256" key="19">
    <source>
        <dbReference type="ARBA" id="ARBA00032556"/>
    </source>
</evidence>
<name>A0A672UI15_STRHB</name>
<keyword evidence="10" id="KW-0378">Hydrolase</keyword>
<evidence type="ECO:0000256" key="15">
    <source>
        <dbReference type="ARBA" id="ARBA00023157"/>
    </source>
</evidence>
<evidence type="ECO:0000256" key="28">
    <source>
        <dbReference type="ARBA" id="ARBA00048234"/>
    </source>
</evidence>
<evidence type="ECO:0000256" key="9">
    <source>
        <dbReference type="ARBA" id="ARBA00022729"/>
    </source>
</evidence>
<comment type="function">
    <text evidence="20">Choline-specific glycerophosphodiesterase that hydrolyzes glycerophosphocholine (GPC) and lysophosphatidylcholine (LPC) and contributes to supplying choline to the cells. Has a preference for LPC with short (12:0 and 14:0) or polyunsaturated (18:2 and 20:4) fatty acids. In vitro, hydrolyzes only choline-containing lysophospholipids, such as sphingosylphosphorylcholine (SPC), platelet-activating factor (PAF) and lysoPAF, but not other lysophospholipids.</text>
</comment>
<dbReference type="GO" id="GO:0098552">
    <property type="term" value="C:side of membrane"/>
    <property type="evidence" value="ECO:0007669"/>
    <property type="project" value="UniProtKB-KW"/>
</dbReference>
<organism evidence="32 33">
    <name type="scientific">Strigops habroptila</name>
    <name type="common">Kakapo</name>
    <dbReference type="NCBI Taxonomy" id="2489341"/>
    <lineage>
        <taxon>Eukaryota</taxon>
        <taxon>Metazoa</taxon>
        <taxon>Chordata</taxon>
        <taxon>Craniata</taxon>
        <taxon>Vertebrata</taxon>
        <taxon>Euteleostomi</taxon>
        <taxon>Archelosauria</taxon>
        <taxon>Archosauria</taxon>
        <taxon>Dinosauria</taxon>
        <taxon>Saurischia</taxon>
        <taxon>Theropoda</taxon>
        <taxon>Coelurosauria</taxon>
        <taxon>Aves</taxon>
        <taxon>Neognathae</taxon>
        <taxon>Neoaves</taxon>
        <taxon>Telluraves</taxon>
        <taxon>Australaves</taxon>
        <taxon>Psittaciformes</taxon>
        <taxon>Psittacidae</taxon>
        <taxon>Strigops</taxon>
    </lineage>
</organism>
<comment type="similarity">
    <text evidence="3">Belongs to the nucleotide pyrophosphatase/phosphodiesterase family.</text>
</comment>
<dbReference type="FunFam" id="3.30.1360.180:FF:000001">
    <property type="entry name" value="Ectonucleotide pyrophosphatase/phosphodiesterase family member 6"/>
    <property type="match status" value="1"/>
</dbReference>
<reference evidence="32 33" key="1">
    <citation type="submission" date="2019-11" db="EMBL/GenBank/DDBJ databases">
        <title>Strigops habroptila (kakapo) genome, bStrHab1, primary haplotype, v2.</title>
        <authorList>
            <person name="Jarvis E.D."/>
            <person name="Howard J."/>
            <person name="Rhie A."/>
            <person name="Phillippy A."/>
            <person name="Korlach J."/>
            <person name="Digby A."/>
            <person name="Iorns D."/>
            <person name="Eason D."/>
            <person name="Robertson B."/>
            <person name="Raemaekers T."/>
            <person name="Howe K."/>
            <person name="Lewin H."/>
            <person name="Damas J."/>
            <person name="Hastie A."/>
            <person name="Tracey A."/>
            <person name="Chow W."/>
            <person name="Fedrigo O."/>
        </authorList>
    </citation>
    <scope>NUCLEOTIDE SEQUENCE [LARGE SCALE GENOMIC DNA]</scope>
</reference>
<dbReference type="EC" id="3.1.4.38" evidence="4"/>
<evidence type="ECO:0000313" key="33">
    <source>
        <dbReference type="Proteomes" id="UP000472266"/>
    </source>
</evidence>
<dbReference type="Proteomes" id="UP000472266">
    <property type="component" value="Chromosome 8"/>
</dbReference>
<comment type="catalytic activity">
    <reaction evidence="30">
        <text>1-(9Z,12Z)-octadecadienoyl-sn-glycero-3-phosphocholine + H2O = 1-(9Z,12Z-octadecadienoyl)-sn-glycerol + phosphocholine + H(+)</text>
        <dbReference type="Rhea" id="RHEA:41115"/>
        <dbReference type="ChEBI" id="CHEBI:15377"/>
        <dbReference type="ChEBI" id="CHEBI:15378"/>
        <dbReference type="ChEBI" id="CHEBI:28733"/>
        <dbReference type="ChEBI" id="CHEBI:75561"/>
        <dbReference type="ChEBI" id="CHEBI:295975"/>
    </reaction>
    <physiologicalReaction direction="left-to-right" evidence="30">
        <dbReference type="Rhea" id="RHEA:41116"/>
    </physiologicalReaction>
</comment>
<evidence type="ECO:0000256" key="12">
    <source>
        <dbReference type="ARBA" id="ARBA00022963"/>
    </source>
</evidence>
<comment type="catalytic activity">
    <reaction evidence="31">
        <text>1-(5Z,8Z,11Z,14Z-eicosatetraenoyl)-sn-glycero-3-phosphocholine + H2O = 1-(5Z,8Z,11Z,14Z-eicosatetraenoyl)-sn-glycerol + phosphocholine + H(+)</text>
        <dbReference type="Rhea" id="RHEA:41003"/>
        <dbReference type="ChEBI" id="CHEBI:15377"/>
        <dbReference type="ChEBI" id="CHEBI:15378"/>
        <dbReference type="ChEBI" id="CHEBI:34071"/>
        <dbReference type="ChEBI" id="CHEBI:74344"/>
        <dbReference type="ChEBI" id="CHEBI:295975"/>
    </reaction>
    <physiologicalReaction direction="left-to-right" evidence="31">
        <dbReference type="Rhea" id="RHEA:41004"/>
    </physiologicalReaction>
</comment>
<keyword evidence="5" id="KW-1003">Cell membrane</keyword>
<reference evidence="32" key="3">
    <citation type="submission" date="2025-09" db="UniProtKB">
        <authorList>
            <consortium name="Ensembl"/>
        </authorList>
    </citation>
    <scope>IDENTIFICATION</scope>
</reference>
<evidence type="ECO:0000256" key="13">
    <source>
        <dbReference type="ARBA" id="ARBA00023098"/>
    </source>
</evidence>
<comment type="catalytic activity">
    <reaction evidence="24">
        <text>a 1-O-alkyl-sn-glycero-3-phosphocholine + H2O = a 1-O-alkyl-sn-glycerol + phosphocholine + H(+)</text>
        <dbReference type="Rhea" id="RHEA:36083"/>
        <dbReference type="ChEBI" id="CHEBI:15377"/>
        <dbReference type="ChEBI" id="CHEBI:15378"/>
        <dbReference type="ChEBI" id="CHEBI:15850"/>
        <dbReference type="ChEBI" id="CHEBI:30909"/>
        <dbReference type="ChEBI" id="CHEBI:295975"/>
    </reaction>
    <physiologicalReaction direction="left-to-right" evidence="24">
        <dbReference type="Rhea" id="RHEA:36084"/>
    </physiologicalReaction>
</comment>
<evidence type="ECO:0000256" key="5">
    <source>
        <dbReference type="ARBA" id="ARBA00022475"/>
    </source>
</evidence>
<keyword evidence="14" id="KW-0472">Membrane</keyword>
<keyword evidence="6" id="KW-0597">Phosphoprotein</keyword>
<dbReference type="Gene3D" id="3.40.720.10">
    <property type="entry name" value="Alkaline Phosphatase, subunit A"/>
    <property type="match status" value="1"/>
</dbReference>
<dbReference type="InterPro" id="IPR002591">
    <property type="entry name" value="Phosphodiest/P_Trfase"/>
</dbReference>
<dbReference type="GO" id="GO:0019695">
    <property type="term" value="P:choline metabolic process"/>
    <property type="evidence" value="ECO:0007669"/>
    <property type="project" value="Ensembl"/>
</dbReference>
<evidence type="ECO:0000313" key="32">
    <source>
        <dbReference type="Ensembl" id="ENSSHBP00005014886.1"/>
    </source>
</evidence>
<keyword evidence="16" id="KW-0325">Glycoprotein</keyword>
<proteinExistence type="inferred from homology"/>
<comment type="catalytic activity">
    <reaction evidence="23">
        <text>glycero-2-phosphocholine + H2O = phosphocholine + glycerol + H(+)</text>
        <dbReference type="Rhea" id="RHEA:61684"/>
        <dbReference type="ChEBI" id="CHEBI:15377"/>
        <dbReference type="ChEBI" id="CHEBI:15378"/>
        <dbReference type="ChEBI" id="CHEBI:17754"/>
        <dbReference type="ChEBI" id="CHEBI:144950"/>
        <dbReference type="ChEBI" id="CHEBI:295975"/>
    </reaction>
    <physiologicalReaction direction="left-to-right" evidence="23">
        <dbReference type="Rhea" id="RHEA:61685"/>
    </physiologicalReaction>
</comment>
<comment type="catalytic activity">
    <reaction evidence="29">
        <text>sn-glycerol 3-phosphocholine + H2O = phosphocholine + glycerol + H(+)</text>
        <dbReference type="Rhea" id="RHEA:19545"/>
        <dbReference type="ChEBI" id="CHEBI:15377"/>
        <dbReference type="ChEBI" id="CHEBI:15378"/>
        <dbReference type="ChEBI" id="CHEBI:16870"/>
        <dbReference type="ChEBI" id="CHEBI:17754"/>
        <dbReference type="ChEBI" id="CHEBI:295975"/>
        <dbReference type="EC" id="3.1.4.38"/>
    </reaction>
    <physiologicalReaction direction="left-to-right" evidence="29">
        <dbReference type="Rhea" id="RHEA:19546"/>
    </physiologicalReaction>
</comment>
<dbReference type="GO" id="GO:0005886">
    <property type="term" value="C:plasma membrane"/>
    <property type="evidence" value="ECO:0007669"/>
    <property type="project" value="UniProtKB-SubCell"/>
</dbReference>
<keyword evidence="9" id="KW-0732">Signal</keyword>
<gene>
    <name evidence="32" type="primary">ENPP6</name>
</gene>
<evidence type="ECO:0000256" key="24">
    <source>
        <dbReference type="ARBA" id="ARBA00047494"/>
    </source>
</evidence>
<evidence type="ECO:0000256" key="27">
    <source>
        <dbReference type="ARBA" id="ARBA00048209"/>
    </source>
</evidence>
<evidence type="ECO:0000256" key="25">
    <source>
        <dbReference type="ARBA" id="ARBA00047600"/>
    </source>
</evidence>
<dbReference type="Ensembl" id="ENSSHBT00005017854.1">
    <property type="protein sequence ID" value="ENSSHBP00005014886.1"/>
    <property type="gene ID" value="ENSSHBG00005013054.1"/>
</dbReference>
<evidence type="ECO:0000256" key="20">
    <source>
        <dbReference type="ARBA" id="ARBA00046203"/>
    </source>
</evidence>
<dbReference type="AlphaFoldDB" id="A0A672UI15"/>
<comment type="catalytic activity">
    <reaction evidence="27">
        <text>1-hexadecanoyl-sn-glycero-3-phosphocholine + H2O = 1-hexadecanoyl-sn-glycerol + phosphocholine + H(+)</text>
        <dbReference type="Rhea" id="RHEA:41119"/>
        <dbReference type="ChEBI" id="CHEBI:15377"/>
        <dbReference type="ChEBI" id="CHEBI:15378"/>
        <dbReference type="ChEBI" id="CHEBI:72998"/>
        <dbReference type="ChEBI" id="CHEBI:75542"/>
        <dbReference type="ChEBI" id="CHEBI:295975"/>
    </reaction>
    <physiologicalReaction direction="left-to-right" evidence="27">
        <dbReference type="Rhea" id="RHEA:41120"/>
    </physiologicalReaction>
</comment>
<comment type="subcellular location">
    <subcellularLocation>
        <location evidence="2">Cell membrane</location>
        <topology evidence="2">Lipid-anchor</topology>
        <topology evidence="2">GPI-anchor</topology>
    </subcellularLocation>
</comment>
<dbReference type="Gene3D" id="3.30.1360.180">
    <property type="match status" value="1"/>
</dbReference>
<evidence type="ECO:0000256" key="4">
    <source>
        <dbReference type="ARBA" id="ARBA00012318"/>
    </source>
</evidence>
<evidence type="ECO:0000256" key="11">
    <source>
        <dbReference type="ARBA" id="ARBA00022833"/>
    </source>
</evidence>
<comment type="cofactor">
    <cofactor evidence="1">
        <name>Zn(2+)</name>
        <dbReference type="ChEBI" id="CHEBI:29105"/>
    </cofactor>
</comment>
<protein>
    <recommendedName>
        <fullName evidence="4">glycerophosphocholine cholinephosphodiesterase</fullName>
        <ecNumber evidence="4">3.1.4.38</ecNumber>
    </recommendedName>
    <alternativeName>
        <fullName evidence="19">Choline-specific glycerophosphodiester phosphodiesterase</fullName>
    </alternativeName>
    <alternativeName>
        <fullName evidence="18">Ectonucleotide pyrophosphatase/phosphodiesterase family member 6</fullName>
    </alternativeName>
</protein>
<dbReference type="GO" id="GO:0005576">
    <property type="term" value="C:extracellular region"/>
    <property type="evidence" value="ECO:0007669"/>
    <property type="project" value="Ensembl"/>
</dbReference>
<keyword evidence="17" id="KW-0449">Lipoprotein</keyword>
<evidence type="ECO:0000256" key="21">
    <source>
        <dbReference type="ARBA" id="ARBA00047290"/>
    </source>
</evidence>